<proteinExistence type="inferred from homology"/>
<dbReference type="Pfam" id="PF01593">
    <property type="entry name" value="Amino_oxidase"/>
    <property type="match status" value="1"/>
</dbReference>
<gene>
    <name evidence="8" type="ORF">GQ61_01765</name>
</gene>
<evidence type="ECO:0000259" key="7">
    <source>
        <dbReference type="Pfam" id="PF01593"/>
    </source>
</evidence>
<organism evidence="8 9">
    <name type="scientific">Candidatus Nucleicultrix amoebiphila FS5</name>
    <dbReference type="NCBI Taxonomy" id="1414854"/>
    <lineage>
        <taxon>Bacteria</taxon>
        <taxon>Pseudomonadati</taxon>
        <taxon>Pseudomonadota</taxon>
        <taxon>Alphaproteobacteria</taxon>
        <taxon>Holosporales</taxon>
        <taxon>Candidatus Nucleicultricaceae</taxon>
        <taxon>Candidatus Nucleicultrix</taxon>
    </lineage>
</organism>
<dbReference type="InterPro" id="IPR002937">
    <property type="entry name" value="Amino_oxidase"/>
</dbReference>
<keyword evidence="9" id="KW-1185">Reference proteome</keyword>
<evidence type="ECO:0000313" key="9">
    <source>
        <dbReference type="Proteomes" id="UP000237351"/>
    </source>
</evidence>
<comment type="similarity">
    <text evidence="2">Belongs to the tryptophan 2-monooxygenase family.</text>
</comment>
<dbReference type="InterPro" id="IPR036188">
    <property type="entry name" value="FAD/NAD-bd_sf"/>
</dbReference>
<dbReference type="AlphaFoldDB" id="A0A1W6N376"/>
<evidence type="ECO:0000256" key="1">
    <source>
        <dbReference type="ARBA" id="ARBA00004814"/>
    </source>
</evidence>
<evidence type="ECO:0000256" key="4">
    <source>
        <dbReference type="ARBA" id="ARBA00017871"/>
    </source>
</evidence>
<comment type="catalytic activity">
    <reaction evidence="6">
        <text>L-tryptophan + O2 = indole-3-acetamide + CO2 + H2O</text>
        <dbReference type="Rhea" id="RHEA:16165"/>
        <dbReference type="ChEBI" id="CHEBI:15377"/>
        <dbReference type="ChEBI" id="CHEBI:15379"/>
        <dbReference type="ChEBI" id="CHEBI:16031"/>
        <dbReference type="ChEBI" id="CHEBI:16526"/>
        <dbReference type="ChEBI" id="CHEBI:57912"/>
        <dbReference type="EC" id="1.13.12.3"/>
    </reaction>
</comment>
<evidence type="ECO:0000256" key="5">
    <source>
        <dbReference type="ARBA" id="ARBA00023070"/>
    </source>
</evidence>
<feature type="domain" description="Amine oxidase" evidence="7">
    <location>
        <begin position="22"/>
        <end position="292"/>
    </location>
</feature>
<dbReference type="STRING" id="1414854.GQ61_01765"/>
<dbReference type="OrthoDB" id="25353at2"/>
<evidence type="ECO:0000256" key="6">
    <source>
        <dbReference type="ARBA" id="ARBA00047321"/>
    </source>
</evidence>
<dbReference type="GO" id="GO:0009851">
    <property type="term" value="P:auxin biosynthetic process"/>
    <property type="evidence" value="ECO:0007669"/>
    <property type="project" value="UniProtKB-KW"/>
</dbReference>
<dbReference type="SUPFAM" id="SSF51905">
    <property type="entry name" value="FAD/NAD(P)-binding domain"/>
    <property type="match status" value="1"/>
</dbReference>
<dbReference type="KEGG" id="naf:GQ61_01765"/>
<comment type="pathway">
    <text evidence="1">Plant hormone metabolism; auxin biosynthesis.</text>
</comment>
<accession>A0A1W6N376</accession>
<dbReference type="Gene3D" id="3.50.50.60">
    <property type="entry name" value="FAD/NAD(P)-binding domain"/>
    <property type="match status" value="1"/>
</dbReference>
<evidence type="ECO:0000313" key="8">
    <source>
        <dbReference type="EMBL" id="ARN84272.1"/>
    </source>
</evidence>
<reference evidence="8 9" key="1">
    <citation type="submission" date="2014-06" db="EMBL/GenBank/DDBJ databases">
        <title>The genome of the endonuclear symbiont Nucleicultrix amoebiphila.</title>
        <authorList>
            <person name="Schulz F."/>
            <person name="Horn M."/>
        </authorList>
    </citation>
    <scope>NUCLEOTIDE SEQUENCE [LARGE SCALE GENOMIC DNA]</scope>
    <source>
        <strain evidence="8 9">FS5</strain>
    </source>
</reference>
<dbReference type="EC" id="1.13.12.3" evidence="3"/>
<dbReference type="Proteomes" id="UP000237351">
    <property type="component" value="Chromosome"/>
</dbReference>
<dbReference type="InterPro" id="IPR050281">
    <property type="entry name" value="Flavin_monoamine_oxidase"/>
</dbReference>
<protein>
    <recommendedName>
        <fullName evidence="4">Tryptophan 2-monooxygenase</fullName>
        <ecNumber evidence="3">1.13.12.3</ecNumber>
    </recommendedName>
</protein>
<dbReference type="EMBL" id="CP008743">
    <property type="protein sequence ID" value="ARN84272.1"/>
    <property type="molecule type" value="Genomic_DNA"/>
</dbReference>
<name>A0A1W6N376_9PROT</name>
<evidence type="ECO:0000256" key="3">
    <source>
        <dbReference type="ARBA" id="ARBA00012535"/>
    </source>
</evidence>
<keyword evidence="5" id="KW-0073">Auxin biosynthesis</keyword>
<dbReference type="GO" id="GO:0050361">
    <property type="term" value="F:tryptophan 2-monooxygenase activity"/>
    <property type="evidence" value="ECO:0007669"/>
    <property type="project" value="UniProtKB-EC"/>
</dbReference>
<evidence type="ECO:0000256" key="2">
    <source>
        <dbReference type="ARBA" id="ARBA00005833"/>
    </source>
</evidence>
<dbReference type="PANTHER" id="PTHR10742">
    <property type="entry name" value="FLAVIN MONOAMINE OXIDASE"/>
    <property type="match status" value="1"/>
</dbReference>
<sequence>MTGIMTRMNSDLKIEIIGAGAGGLLTAYRLKQSKIADVHVNEARSRVGGRLVSSPNQCELGAWSLGDGGNPETIQRIAIELGLETTVTLLPWKRRFWSDGEFIDRALAFEQVFSQDKVRIKDCIKRLATSSDTLQEVLDEFFKDNPLIKRYFSCTIAIYQGSPLNQLSAKIYEEATTELLLGGLSEVYKSTEEGLPLLRVKGGNDQLVKKLAEKLEDKIKFNKVLVSIRKIPESHKLQLNFSDGTSKETEIVVLALPVSAYSTLEIDEDLIPQKQLEAIKQVRPGTVSKILLPNGGKKIEGAILSDDFGAIMAEGDQYITIFWHKPFDMESCVLQITQLAQKLNLPVPSAFIRVEDSPVLYPKDVALIVDWPRTAYTNGSYSAYPHQLDEWVKIEKINGQEVQSLFKPAGNIYFVNDAAPVHASAGCVGAAFESAEIVAQLIINRSQI</sequence>
<dbReference type="PANTHER" id="PTHR10742:SF410">
    <property type="entry name" value="LYSINE-SPECIFIC HISTONE DEMETHYLASE 2"/>
    <property type="match status" value="1"/>
</dbReference>